<dbReference type="AlphaFoldDB" id="A0A3L7ASN1"/>
<organism evidence="2 3">
    <name type="scientific">Mycetocola lacteus</name>
    <dbReference type="NCBI Taxonomy" id="76637"/>
    <lineage>
        <taxon>Bacteria</taxon>
        <taxon>Bacillati</taxon>
        <taxon>Actinomycetota</taxon>
        <taxon>Actinomycetes</taxon>
        <taxon>Micrococcales</taxon>
        <taxon>Microbacteriaceae</taxon>
        <taxon>Mycetocola</taxon>
    </lineage>
</organism>
<protein>
    <recommendedName>
        <fullName evidence="4">Phage tail protein</fullName>
    </recommendedName>
</protein>
<keyword evidence="1" id="KW-0812">Transmembrane</keyword>
<name>A0A3L7ASN1_9MICO</name>
<evidence type="ECO:0000313" key="3">
    <source>
        <dbReference type="Proteomes" id="UP000269438"/>
    </source>
</evidence>
<evidence type="ECO:0000256" key="1">
    <source>
        <dbReference type="SAM" id="Phobius"/>
    </source>
</evidence>
<keyword evidence="1" id="KW-0472">Membrane</keyword>
<evidence type="ECO:0008006" key="4">
    <source>
        <dbReference type="Google" id="ProtNLM"/>
    </source>
</evidence>
<gene>
    <name evidence="2" type="ORF">D9V34_07110</name>
</gene>
<feature type="transmembrane region" description="Helical" evidence="1">
    <location>
        <begin position="360"/>
        <end position="387"/>
    </location>
</feature>
<proteinExistence type="predicted"/>
<dbReference type="Proteomes" id="UP000269438">
    <property type="component" value="Unassembled WGS sequence"/>
</dbReference>
<keyword evidence="3" id="KW-1185">Reference proteome</keyword>
<accession>A0A3L7ASN1</accession>
<keyword evidence="1" id="KW-1133">Transmembrane helix</keyword>
<feature type="transmembrane region" description="Helical" evidence="1">
    <location>
        <begin position="209"/>
        <end position="232"/>
    </location>
</feature>
<dbReference type="EMBL" id="RCUY01000005">
    <property type="protein sequence ID" value="RLP83005.1"/>
    <property type="molecule type" value="Genomic_DNA"/>
</dbReference>
<sequence length="641" mass="68373">MQIKARVSESEVKSEIEATLGGNEVATTAEKAGSAIGDKYVAAVNKMVSKGMKDVSTSIMSGAGEFVNRGIAKLSELEAASGDSGGTFKDAVQGMNDAVDGLAADVMSGAFPQLKDLFVSVGEFLQKLSPIAKDVGVWIGSVLKDIVAGLKDFLNGLSMGSGERAKFGDDLQGWVKVGADAREAIENMVKTIGDLFGWIGENKDLLSTVAVGIGVFAAAVYVATAAQAAFALVMSVNPLVLIISAVLALVAAIIWFFTQTETGKEIWQNVTEFIGNAVTWLWESVIQPVVDWIVGAWNGLGEAIAALYETYIKPTFDLIGEIFLWIYDNVIAPYIVQMLLGFAVLGAIFTGLWENFVQPIFALIGAVFTWLWETVIMPIIGFIVGAIQGLGAIFTWLYENVVMPIFNAIAAVFQWIYETIILPVVALISAAIQAAGAVFSWLYANAIKPAFDAIGAALSWVWNSIIKPTFDLIVSIVNTVGSTINNVFSGIANFIGNAFQAVLNVVRGPLNALIDLVNGMINGLNSIKVTVPDWIPRIGGQTFGYNIPKIPRLAAGGIVEARPGGILANIGEGRHSEAVVPLDQKFYDALGADRDAPRGPSELVVRDSDGALIGRMRVEANQRLAAYETEQGRLARLGWVG</sequence>
<comment type="caution">
    <text evidence="2">The sequence shown here is derived from an EMBL/GenBank/DDBJ whole genome shotgun (WGS) entry which is preliminary data.</text>
</comment>
<feature type="transmembrane region" description="Helical" evidence="1">
    <location>
        <begin position="393"/>
        <end position="413"/>
    </location>
</feature>
<feature type="transmembrane region" description="Helical" evidence="1">
    <location>
        <begin position="239"/>
        <end position="257"/>
    </location>
</feature>
<evidence type="ECO:0000313" key="2">
    <source>
        <dbReference type="EMBL" id="RLP83005.1"/>
    </source>
</evidence>
<feature type="transmembrane region" description="Helical" evidence="1">
    <location>
        <begin position="331"/>
        <end position="353"/>
    </location>
</feature>
<reference evidence="2 3" key="1">
    <citation type="submission" date="2018-10" db="EMBL/GenBank/DDBJ databases">
        <authorList>
            <person name="Li J."/>
        </authorList>
    </citation>
    <scope>NUCLEOTIDE SEQUENCE [LARGE SCALE GENOMIC DNA]</scope>
    <source>
        <strain evidence="2 3">JCM 11654</strain>
    </source>
</reference>
<feature type="transmembrane region" description="Helical" evidence="1">
    <location>
        <begin position="420"/>
        <end position="444"/>
    </location>
</feature>